<feature type="compositionally biased region" description="Basic and acidic residues" evidence="1">
    <location>
        <begin position="30"/>
        <end position="39"/>
    </location>
</feature>
<evidence type="ECO:0000313" key="3">
    <source>
        <dbReference type="Proteomes" id="UP001155241"/>
    </source>
</evidence>
<evidence type="ECO:0000256" key="1">
    <source>
        <dbReference type="SAM" id="MobiDB-lite"/>
    </source>
</evidence>
<reference evidence="2" key="1">
    <citation type="submission" date="2022-06" db="EMBL/GenBank/DDBJ databases">
        <title>Aeoliella straminimaris, a novel planctomycete from sediments.</title>
        <authorList>
            <person name="Vitorino I.R."/>
            <person name="Lage O.M."/>
        </authorList>
    </citation>
    <scope>NUCLEOTIDE SEQUENCE</scope>
    <source>
        <strain evidence="2">ICT_H6.2</strain>
    </source>
</reference>
<keyword evidence="3" id="KW-1185">Reference proteome</keyword>
<dbReference type="Proteomes" id="UP001155241">
    <property type="component" value="Unassembled WGS sequence"/>
</dbReference>
<feature type="region of interest" description="Disordered" evidence="1">
    <location>
        <begin position="1"/>
        <end position="39"/>
    </location>
</feature>
<dbReference type="AlphaFoldDB" id="A0A9X2FI34"/>
<protein>
    <submittedName>
        <fullName evidence="2">Uncharacterized protein</fullName>
    </submittedName>
</protein>
<sequence>MDRRRKDRRKEEVAAAEPKLERRKKVNRRRQIDPTTCERDYSDQEVEFMNAMDEYKRTSGRMFPTCSEVLEVIRGLGYVQLSSAELAARQADDAVESYDDSASEEVMEEELEAELV</sequence>
<feature type="compositionally biased region" description="Basic and acidic residues" evidence="1">
    <location>
        <begin position="1"/>
        <end position="13"/>
    </location>
</feature>
<feature type="region of interest" description="Disordered" evidence="1">
    <location>
        <begin position="95"/>
        <end position="116"/>
    </location>
</feature>
<gene>
    <name evidence="2" type="ORF">NG895_22700</name>
</gene>
<organism evidence="2 3">
    <name type="scientific">Aeoliella straminimaris</name>
    <dbReference type="NCBI Taxonomy" id="2954799"/>
    <lineage>
        <taxon>Bacteria</taxon>
        <taxon>Pseudomonadati</taxon>
        <taxon>Planctomycetota</taxon>
        <taxon>Planctomycetia</taxon>
        <taxon>Pirellulales</taxon>
        <taxon>Lacipirellulaceae</taxon>
        <taxon>Aeoliella</taxon>
    </lineage>
</organism>
<name>A0A9X2FI34_9BACT</name>
<evidence type="ECO:0000313" key="2">
    <source>
        <dbReference type="EMBL" id="MCO6046716.1"/>
    </source>
</evidence>
<accession>A0A9X2FI34</accession>
<dbReference type="EMBL" id="JAMXLR010000077">
    <property type="protein sequence ID" value="MCO6046716.1"/>
    <property type="molecule type" value="Genomic_DNA"/>
</dbReference>
<proteinExistence type="predicted"/>
<comment type="caution">
    <text evidence="2">The sequence shown here is derived from an EMBL/GenBank/DDBJ whole genome shotgun (WGS) entry which is preliminary data.</text>
</comment>